<keyword evidence="1" id="KW-0472">Membrane</keyword>
<sequence>MRSGDGERDAKCTNSREEPCVWNGGGHRSEMFAGFRWSFGCGEQELHHVAEMEVVNAVECAKKRRQGLAPWTFEVAVVVTVPLVWGFLPNRFRMVLEGNGLVAPEAISFGRLGGVVV</sequence>
<keyword evidence="1" id="KW-0812">Transmembrane</keyword>
<name>A0A8T0J4S2_CERPU</name>
<accession>A0A8T0J4S2</accession>
<dbReference type="AlphaFoldDB" id="A0A8T0J4S2"/>
<evidence type="ECO:0000313" key="3">
    <source>
        <dbReference type="Proteomes" id="UP000822688"/>
    </source>
</evidence>
<proteinExistence type="predicted"/>
<feature type="transmembrane region" description="Helical" evidence="1">
    <location>
        <begin position="71"/>
        <end position="88"/>
    </location>
</feature>
<reference evidence="2" key="1">
    <citation type="submission" date="2020-06" db="EMBL/GenBank/DDBJ databases">
        <title>WGS assembly of Ceratodon purpureus strain R40.</title>
        <authorList>
            <person name="Carey S.B."/>
            <person name="Jenkins J."/>
            <person name="Shu S."/>
            <person name="Lovell J.T."/>
            <person name="Sreedasyam A."/>
            <person name="Maumus F."/>
            <person name="Tiley G.P."/>
            <person name="Fernandez-Pozo N."/>
            <person name="Barry K."/>
            <person name="Chen C."/>
            <person name="Wang M."/>
            <person name="Lipzen A."/>
            <person name="Daum C."/>
            <person name="Saski C.A."/>
            <person name="Payton A.C."/>
            <person name="Mcbreen J.C."/>
            <person name="Conrad R.E."/>
            <person name="Kollar L.M."/>
            <person name="Olsson S."/>
            <person name="Huttunen S."/>
            <person name="Landis J.B."/>
            <person name="Wickett N.J."/>
            <person name="Johnson M.G."/>
            <person name="Rensing S.A."/>
            <person name="Grimwood J."/>
            <person name="Schmutz J."/>
            <person name="Mcdaniel S.F."/>
        </authorList>
    </citation>
    <scope>NUCLEOTIDE SEQUENCE</scope>
    <source>
        <strain evidence="2">R40</strain>
    </source>
</reference>
<keyword evidence="1" id="KW-1133">Transmembrane helix</keyword>
<gene>
    <name evidence="2" type="ORF">KC19_1G067300</name>
</gene>
<evidence type="ECO:0000313" key="2">
    <source>
        <dbReference type="EMBL" id="KAG0590049.1"/>
    </source>
</evidence>
<dbReference type="EMBL" id="CM026421">
    <property type="protein sequence ID" value="KAG0590049.1"/>
    <property type="molecule type" value="Genomic_DNA"/>
</dbReference>
<evidence type="ECO:0000256" key="1">
    <source>
        <dbReference type="SAM" id="Phobius"/>
    </source>
</evidence>
<protein>
    <submittedName>
        <fullName evidence="2">Uncharacterized protein</fullName>
    </submittedName>
</protein>
<comment type="caution">
    <text evidence="2">The sequence shown here is derived from an EMBL/GenBank/DDBJ whole genome shotgun (WGS) entry which is preliminary data.</text>
</comment>
<organism evidence="2 3">
    <name type="scientific">Ceratodon purpureus</name>
    <name type="common">Fire moss</name>
    <name type="synonym">Dicranum purpureum</name>
    <dbReference type="NCBI Taxonomy" id="3225"/>
    <lineage>
        <taxon>Eukaryota</taxon>
        <taxon>Viridiplantae</taxon>
        <taxon>Streptophyta</taxon>
        <taxon>Embryophyta</taxon>
        <taxon>Bryophyta</taxon>
        <taxon>Bryophytina</taxon>
        <taxon>Bryopsida</taxon>
        <taxon>Dicranidae</taxon>
        <taxon>Pseudoditrichales</taxon>
        <taxon>Ditrichaceae</taxon>
        <taxon>Ceratodon</taxon>
    </lineage>
</organism>
<dbReference type="Proteomes" id="UP000822688">
    <property type="component" value="Chromosome 1"/>
</dbReference>
<keyword evidence="3" id="KW-1185">Reference proteome</keyword>